<dbReference type="OrthoDB" id="10560698at2759"/>
<evidence type="ECO:0000256" key="6">
    <source>
        <dbReference type="RuleBase" id="RU000383"/>
    </source>
</evidence>
<keyword evidence="3 6" id="KW-0195">Cyclin</keyword>
<evidence type="ECO:0000313" key="9">
    <source>
        <dbReference type="EMBL" id="KAB2634796.1"/>
    </source>
</evidence>
<comment type="subunit">
    <text evidence="1">Interacts with the CDC2 protein kinase to form a serine/threonine kinase holoenzyme complex also known as maturation promoting factor (MPF). The cyclin subunit imparts substrate specificity to the complex.</text>
</comment>
<evidence type="ECO:0000256" key="1">
    <source>
        <dbReference type="ARBA" id="ARBA00011177"/>
    </source>
</evidence>
<dbReference type="Pfam" id="PF00134">
    <property type="entry name" value="Cyclin_N"/>
    <property type="match status" value="1"/>
</dbReference>
<organism evidence="9 10">
    <name type="scientific">Pyrus ussuriensis x Pyrus communis</name>
    <dbReference type="NCBI Taxonomy" id="2448454"/>
    <lineage>
        <taxon>Eukaryota</taxon>
        <taxon>Viridiplantae</taxon>
        <taxon>Streptophyta</taxon>
        <taxon>Embryophyta</taxon>
        <taxon>Tracheophyta</taxon>
        <taxon>Spermatophyta</taxon>
        <taxon>Magnoliopsida</taxon>
        <taxon>eudicotyledons</taxon>
        <taxon>Gunneridae</taxon>
        <taxon>Pentapetalae</taxon>
        <taxon>rosids</taxon>
        <taxon>fabids</taxon>
        <taxon>Rosales</taxon>
        <taxon>Rosaceae</taxon>
        <taxon>Amygdaloideae</taxon>
        <taxon>Maleae</taxon>
        <taxon>Pyrus</taxon>
    </lineage>
</organism>
<name>A0A5N5I3M5_9ROSA</name>
<dbReference type="GO" id="GO:0016020">
    <property type="term" value="C:membrane"/>
    <property type="evidence" value="ECO:0007669"/>
    <property type="project" value="InterPro"/>
</dbReference>
<proteinExistence type="inferred from homology"/>
<dbReference type="Gene3D" id="1.10.472.10">
    <property type="entry name" value="Cyclin-like"/>
    <property type="match status" value="1"/>
</dbReference>
<evidence type="ECO:0000256" key="4">
    <source>
        <dbReference type="ARBA" id="ARBA00023306"/>
    </source>
</evidence>
<accession>A0A5N5I3M5</accession>
<protein>
    <recommendedName>
        <fullName evidence="5">B-like cyclin</fullName>
    </recommendedName>
</protein>
<dbReference type="InterPro" id="IPR039361">
    <property type="entry name" value="Cyclin"/>
</dbReference>
<dbReference type="Proteomes" id="UP000327157">
    <property type="component" value="Unassembled WGS sequence"/>
</dbReference>
<dbReference type="GO" id="GO:0051301">
    <property type="term" value="P:cell division"/>
    <property type="evidence" value="ECO:0007669"/>
    <property type="project" value="UniProtKB-KW"/>
</dbReference>
<evidence type="ECO:0000256" key="3">
    <source>
        <dbReference type="ARBA" id="ARBA00023127"/>
    </source>
</evidence>
<sequence length="472" mass="53486">MVSSFSNLGFPPLHAHSTRLPAMDAHFSATIDSFEASTRAAIRDVIHEAMDFVLIAIHKVVNPVLAEHCSDLAQSRCRSPTTSKRRRQPTVNSVDNHDHSIPPLLLSSPMLKALASSPVKSQLKESVAAIIPLQHFEKPMPIAMVTTVPFPLSIIVGKTVALSQLADQDANSFKLQILCLCMLPSTHTNIAKSRHEMVKPFWNTSTITNYILEIKFLWDKDIKVALGEGNATSSIFSAFENWFMVEPNKKGFKQQWLSSTFSKATLEAVMGKAGSQWYFPYQKTQVSILKAQVKSSSIFPSYMAYQLDINKKMRAILIDWLIKVHYKFELTDETQFIDVNVINMFLERQMVIGKKLQLVGVTAMLLACKYEQLSIPIVKDSVMKEFDSIFELLKNCTIQDLEFAVSELRFAAYAKDKKLIAAYNQVIHFKRIVDRLEPQVLEFQGVLKINKSLKKEVDKLQRVRVCLLEENE</sequence>
<evidence type="ECO:0000256" key="7">
    <source>
        <dbReference type="SAM" id="MobiDB-lite"/>
    </source>
</evidence>
<keyword evidence="4" id="KW-0131">Cell cycle</keyword>
<dbReference type="EMBL" id="SMOL01000026">
    <property type="protein sequence ID" value="KAB2634796.1"/>
    <property type="molecule type" value="Genomic_DNA"/>
</dbReference>
<keyword evidence="2" id="KW-0132">Cell division</keyword>
<dbReference type="InterPro" id="IPR008509">
    <property type="entry name" value="MOT2/MFSD5"/>
</dbReference>
<reference evidence="9 10" key="1">
    <citation type="submission" date="2019-09" db="EMBL/GenBank/DDBJ databases">
        <authorList>
            <person name="Ou C."/>
        </authorList>
    </citation>
    <scope>NUCLEOTIDE SEQUENCE [LARGE SCALE GENOMIC DNA]</scope>
    <source>
        <strain evidence="9">S2</strain>
        <tissue evidence="9">Leaf</tissue>
    </source>
</reference>
<dbReference type="GO" id="GO:0015098">
    <property type="term" value="F:molybdate ion transmembrane transporter activity"/>
    <property type="evidence" value="ECO:0007669"/>
    <property type="project" value="InterPro"/>
</dbReference>
<comment type="similarity">
    <text evidence="6">Belongs to the cyclin family.</text>
</comment>
<dbReference type="SUPFAM" id="SSF47954">
    <property type="entry name" value="Cyclin-like"/>
    <property type="match status" value="1"/>
</dbReference>
<dbReference type="InterPro" id="IPR006671">
    <property type="entry name" value="Cyclin_N"/>
</dbReference>
<reference evidence="9 10" key="2">
    <citation type="submission" date="2019-11" db="EMBL/GenBank/DDBJ databases">
        <title>A de novo genome assembly of a pear dwarfing rootstock.</title>
        <authorList>
            <person name="Wang F."/>
            <person name="Wang J."/>
            <person name="Li S."/>
            <person name="Zhang Y."/>
            <person name="Fang M."/>
            <person name="Ma L."/>
            <person name="Zhao Y."/>
            <person name="Jiang S."/>
        </authorList>
    </citation>
    <scope>NUCLEOTIDE SEQUENCE [LARGE SCALE GENOMIC DNA]</scope>
    <source>
        <strain evidence="9">S2</strain>
        <tissue evidence="9">Leaf</tissue>
    </source>
</reference>
<dbReference type="FunFam" id="1.10.472.10:FF:000001">
    <property type="entry name" value="G2/mitotic-specific cyclin"/>
    <property type="match status" value="1"/>
</dbReference>
<dbReference type="PANTHER" id="PTHR10177">
    <property type="entry name" value="CYCLINS"/>
    <property type="match status" value="1"/>
</dbReference>
<feature type="region of interest" description="Disordered" evidence="7">
    <location>
        <begin position="75"/>
        <end position="100"/>
    </location>
</feature>
<keyword evidence="10" id="KW-1185">Reference proteome</keyword>
<dbReference type="Pfam" id="PF05631">
    <property type="entry name" value="MFS_5"/>
    <property type="match status" value="1"/>
</dbReference>
<dbReference type="SMART" id="SM00385">
    <property type="entry name" value="CYCLIN"/>
    <property type="match status" value="1"/>
</dbReference>
<gene>
    <name evidence="9" type="ORF">D8674_040312</name>
</gene>
<evidence type="ECO:0000313" key="10">
    <source>
        <dbReference type="Proteomes" id="UP000327157"/>
    </source>
</evidence>
<dbReference type="InterPro" id="IPR013763">
    <property type="entry name" value="Cyclin-like_dom"/>
</dbReference>
<evidence type="ECO:0000256" key="5">
    <source>
        <dbReference type="ARBA" id="ARBA00032263"/>
    </source>
</evidence>
<dbReference type="InterPro" id="IPR036915">
    <property type="entry name" value="Cyclin-like_sf"/>
</dbReference>
<feature type="domain" description="Cyclin-like" evidence="8">
    <location>
        <begin position="319"/>
        <end position="402"/>
    </location>
</feature>
<evidence type="ECO:0000256" key="2">
    <source>
        <dbReference type="ARBA" id="ARBA00022618"/>
    </source>
</evidence>
<evidence type="ECO:0000259" key="8">
    <source>
        <dbReference type="SMART" id="SM00385"/>
    </source>
</evidence>
<dbReference type="AlphaFoldDB" id="A0A5N5I3M5"/>
<comment type="caution">
    <text evidence="9">The sequence shown here is derived from an EMBL/GenBank/DDBJ whole genome shotgun (WGS) entry which is preliminary data.</text>
</comment>